<name>A0ABR3NYZ9_9TELE</name>
<comment type="caution">
    <text evidence="6">The sequence shown here is derived from an EMBL/GenBank/DDBJ whole genome shotgun (WGS) entry which is preliminary data.</text>
</comment>
<feature type="compositionally biased region" description="Low complexity" evidence="5">
    <location>
        <begin position="138"/>
        <end position="151"/>
    </location>
</feature>
<evidence type="ECO:0000256" key="2">
    <source>
        <dbReference type="ARBA" id="ARBA00059339"/>
    </source>
</evidence>
<evidence type="ECO:0000256" key="5">
    <source>
        <dbReference type="SAM" id="MobiDB-lite"/>
    </source>
</evidence>
<dbReference type="PANTHER" id="PTHR12441">
    <property type="entry name" value="ATP SYNTHASE COUPLING FACTOR 6, MITOCHONDRIAL"/>
    <property type="match status" value="1"/>
</dbReference>
<gene>
    <name evidence="6" type="ORF">QQF64_000721</name>
</gene>
<evidence type="ECO:0000256" key="3">
    <source>
        <dbReference type="ARBA" id="ARBA00064647"/>
    </source>
</evidence>
<protein>
    <recommendedName>
        <fullName evidence="4">ATP synthase peripheral stalk subunit F6, mitochondrial</fullName>
    </recommendedName>
    <alternativeName>
        <fullName evidence="1">ATP synthase peripheral stalk subunit F6</fullName>
    </alternativeName>
</protein>
<comment type="function">
    <text evidence="2">Subunit F6, of the mitochondrial membrane ATP synthase complex (F(1)F(0) ATP synthase or Complex V) that produces ATP from ADP in the presence of a proton gradient across the membrane which is generated by electron transport complexes of the respiratory chain. ATP synthase complex consist of a soluble F(1) head domain - the catalytic core - and a membrane F(1) domain - the membrane proton channel. These two domains are linked by a central stalk rotating inside the F(1) region and a stationary peripheral stalk. During catalysis, ATP synthesis in the catalytic domain of F(1) is coupled via a rotary mechanism of the central stalk subunits to proton translocation. In vivo, can only synthesize ATP although its ATP hydrolase activity can be activated artificially in vitro. Part of the complex F(0) domain. Part of the complex F(0) domain and the peripheric stalk, which acts as a stator to hold the catalytic alpha(3)beta(3) subcomplex and subunit a/ATP6 static relative to the rotary elements.</text>
</comment>
<dbReference type="Gene3D" id="1.10.246.110">
    <property type="entry name" value="Mitochondrial ATP synthase-coupling factor 6"/>
    <property type="match status" value="1"/>
</dbReference>
<dbReference type="InterPro" id="IPR008387">
    <property type="entry name" value="ATP_synth_f6_mt"/>
</dbReference>
<dbReference type="Proteomes" id="UP001558613">
    <property type="component" value="Unassembled WGS sequence"/>
</dbReference>
<evidence type="ECO:0000313" key="6">
    <source>
        <dbReference type="EMBL" id="KAL1281918.1"/>
    </source>
</evidence>
<feature type="compositionally biased region" description="Basic and acidic residues" evidence="5">
    <location>
        <begin position="120"/>
        <end position="129"/>
    </location>
</feature>
<organism evidence="6 7">
    <name type="scientific">Cirrhinus molitorella</name>
    <name type="common">mud carp</name>
    <dbReference type="NCBI Taxonomy" id="172907"/>
    <lineage>
        <taxon>Eukaryota</taxon>
        <taxon>Metazoa</taxon>
        <taxon>Chordata</taxon>
        <taxon>Craniata</taxon>
        <taxon>Vertebrata</taxon>
        <taxon>Euteleostomi</taxon>
        <taxon>Actinopterygii</taxon>
        <taxon>Neopterygii</taxon>
        <taxon>Teleostei</taxon>
        <taxon>Ostariophysi</taxon>
        <taxon>Cypriniformes</taxon>
        <taxon>Cyprinidae</taxon>
        <taxon>Labeoninae</taxon>
        <taxon>Labeonini</taxon>
        <taxon>Cirrhinus</taxon>
    </lineage>
</organism>
<keyword evidence="7" id="KW-1185">Reference proteome</keyword>
<reference evidence="6 7" key="1">
    <citation type="submission" date="2023-09" db="EMBL/GenBank/DDBJ databases">
        <authorList>
            <person name="Wang M."/>
        </authorList>
    </citation>
    <scope>NUCLEOTIDE SEQUENCE [LARGE SCALE GENOMIC DNA]</scope>
    <source>
        <strain evidence="6">GT-2023</strain>
        <tissue evidence="6">Liver</tissue>
    </source>
</reference>
<dbReference type="SUPFAM" id="SSF111357">
    <property type="entry name" value="Mitochondrial ATP synthase coupling factor 6"/>
    <property type="match status" value="1"/>
</dbReference>
<evidence type="ECO:0000256" key="4">
    <source>
        <dbReference type="ARBA" id="ARBA00073749"/>
    </source>
</evidence>
<proteinExistence type="predicted"/>
<dbReference type="PANTHER" id="PTHR12441:SF14">
    <property type="entry name" value="ATP SYNTHASE-COUPLING FACTOR 6, MITOCHONDRIAL"/>
    <property type="match status" value="1"/>
</dbReference>
<dbReference type="Pfam" id="PF05511">
    <property type="entry name" value="ATP-synt_F6"/>
    <property type="match status" value="1"/>
</dbReference>
<dbReference type="InterPro" id="IPR036204">
    <property type="entry name" value="ATP_synth_f6_sf_mt"/>
</dbReference>
<evidence type="ECO:0000256" key="1">
    <source>
        <dbReference type="ARBA" id="ARBA00029863"/>
    </source>
</evidence>
<feature type="region of interest" description="Disordered" evidence="5">
    <location>
        <begin position="119"/>
        <end position="155"/>
    </location>
</feature>
<sequence length="544" mass="59122">MVKAHQPNVTVPLHPASLIPECECVSLHKRLGVCEKHTVDESNTEAVDFCGMFTTMSFQGIRRLRVLKFLWLDSWIQKNIPPVTPLCTKANNLKKPVRYTSIKKAKPKTITDIAKLLQQKSKETKERKQSVITSSALKAATNPTKPATPNKPNDRISAKEIMSNAKVQTSTSTLLAKDAEDSYSAPDTAIDDSSLDFAYSKDVDQMVTEDLHKTYIEFMSANDAVPQAAESAVESLTVNTSQDTLTTNISEVSELSSTNIAEVILSSEDVASASEKHAGETDKMVYTNNVVVMSTPEVSSAHENGHLQESFDVSEVVAVAKASQDSSQPQSTQSQDFLAPAWFSNVKAEKPLSGQTIINQAVCSFPDGTANSILDISSAEAVAVASGVVPTLREACHEEAIQVFDPMPDISSPKSTEDLPVVETTSVSLSKALSEMSSDAQTSISLKDPMLVQTDILEEENQTEAAEELTEAQLDPIQRLFLDKIREYSTKSLASGGLVDAGPEYEKAFSEELTKLQRLYGGGDLTEFPELKFSEPVLDESSSK</sequence>
<accession>A0ABR3NYZ9</accession>
<evidence type="ECO:0000313" key="7">
    <source>
        <dbReference type="Proteomes" id="UP001558613"/>
    </source>
</evidence>
<dbReference type="EMBL" id="JAYMGO010000001">
    <property type="protein sequence ID" value="KAL1281918.1"/>
    <property type="molecule type" value="Genomic_DNA"/>
</dbReference>
<comment type="subunit">
    <text evidence="3">Component of the ATP synthase complex composed at least of ATP5F1A/subunit alpha, ATP5F1B/subunit beta, ATP5MC1/subunit c (homooctomer), MT-ATP6/subunit a, MT-ATP8/subunit 8, ATP5ME/subunit e, ATP5MF/subunit f, ATP5MG/subunit g, ATP5MK/subunit k, ATP5MJ/subunit j, ATP5F1C/subunit gamma, ATP5F1D/subunit delta, ATP5F1E/subunit epsilon, ATP5PF/subunit F6, ATP5PB/subunit b, ATP5PD/subunit d, ATP5PO/subunit OSCP. ATP synthase complex consists of a soluble F(1) head domain (subunits alpha(3) and beta(3)) - the catalytic core - and a membrane F(0) domain - the membrane proton channel (subunits c, a, 8, e, f, g, k and j). These two domains are linked by a central stalk (subunits gamma, delta, and epsilon) rotating inside the F1 region and a stationary peripheral stalk (subunits F6, b, d, and OSCP).</text>
</comment>